<dbReference type="AlphaFoldDB" id="A0A0G0MTE8"/>
<keyword evidence="1" id="KW-0472">Membrane</keyword>
<organism evidence="2 3">
    <name type="scientific">candidate division WS6 bacterium GW2011_GWF2_39_15</name>
    <dbReference type="NCBI Taxonomy" id="1619100"/>
    <lineage>
        <taxon>Bacteria</taxon>
        <taxon>Candidatus Dojkabacteria</taxon>
    </lineage>
</organism>
<keyword evidence="1" id="KW-1133">Transmembrane helix</keyword>
<evidence type="ECO:0000256" key="1">
    <source>
        <dbReference type="SAM" id="Phobius"/>
    </source>
</evidence>
<evidence type="ECO:0000313" key="3">
    <source>
        <dbReference type="Proteomes" id="UP000034799"/>
    </source>
</evidence>
<dbReference type="SUPFAM" id="SSF63829">
    <property type="entry name" value="Calcium-dependent phosphotriesterase"/>
    <property type="match status" value="1"/>
</dbReference>
<accession>A0A0G0MTE8</accession>
<comment type="caution">
    <text evidence="2">The sequence shown here is derived from an EMBL/GenBank/DDBJ whole genome shotgun (WGS) entry which is preliminary data.</text>
</comment>
<keyword evidence="1" id="KW-0812">Transmembrane</keyword>
<dbReference type="Proteomes" id="UP000034799">
    <property type="component" value="Unassembled WGS sequence"/>
</dbReference>
<protein>
    <submittedName>
        <fullName evidence="2">Uncharacterized protein</fullName>
    </submittedName>
</protein>
<feature type="transmembrane region" description="Helical" evidence="1">
    <location>
        <begin position="370"/>
        <end position="391"/>
    </location>
</feature>
<reference evidence="2 3" key="1">
    <citation type="journal article" date="2015" name="Nature">
        <title>rRNA introns, odd ribosomes, and small enigmatic genomes across a large radiation of phyla.</title>
        <authorList>
            <person name="Brown C.T."/>
            <person name="Hug L.A."/>
            <person name="Thomas B.C."/>
            <person name="Sharon I."/>
            <person name="Castelle C.J."/>
            <person name="Singh A."/>
            <person name="Wilkins M.J."/>
            <person name="Williams K.H."/>
            <person name="Banfield J.F."/>
        </authorList>
    </citation>
    <scope>NUCLEOTIDE SEQUENCE [LARGE SCALE GENOMIC DNA]</scope>
</reference>
<dbReference type="STRING" id="1619100.UT34_C0001G0484"/>
<name>A0A0G0MTE8_9BACT</name>
<proteinExistence type="predicted"/>
<dbReference type="EMBL" id="LBWK01000001">
    <property type="protein sequence ID" value="KKR06443.1"/>
    <property type="molecule type" value="Genomic_DNA"/>
</dbReference>
<sequence length="775" mass="85945">MPLYVKRYISDDVDTQAVSNVYKYAPTDRKAAMAKGELYALITVSKTPEGYASTALKFVWEAILETYSASNSASTTEDVKRSITAGSKKLLELLKNDRKVQEEGIDLSFGIVAVKNATAYLGVFGEQEVFVNKGENFVNISEILNKNRVVAGSFALGQNDKVIISSQGLFSSFVGKITGEEWTGRLEKLSDHLSPGEGLLILSRAQFYEEEPEVEEVAAPVEQVISTPQEAEVEEVKADEVASEIAVSSDPIEKKPVLRIGRISMPKFDKEKWEAFRVKVVDIWGKVRNILLKVWNAILLIVSPVGKFVQRLFDRLGQVLWRLFDDKYGRKLWYKRIKAKLSAMKLTGGQSAYGMKIDGYRESGVRGKRFGIIILLVLLVVVVLGGVKLSIQAKEARELSKTANAVFSTVDSLVKQAESSLPADVESAENYLFQSNEELKKLAGKELSVTDGKKLNEIKSQLSEIDDKVSKRIWVSEKDGSIETFMSTRIALGSESKPSDITTDKDEFQNEFLYVVDNGLKAVYKINLFDKKVTKLPDKDGVLQSPRFVDIGAKGVYVYDDVAGVVRSQFDNNRNNKDFQSLTGLGADDLGVGTVAEFAVFTQNDNIYLLSQSEKAIYKATFTGGGYSLPFVYISSDTFVGSQDFFGDLAIYVLTTGLERFSYNYGTGKVDKSPVTVSGPIPEVESPIAGYTGATLDNLLYVFESGEKNRMLVFEKPKEGGGDLRHPNEMVLINEYQYRGDQKEAFKNVADLVVDSQENQAYILDGTVVWKVNIN</sequence>
<gene>
    <name evidence="2" type="ORF">UT34_C0001G0484</name>
</gene>
<evidence type="ECO:0000313" key="2">
    <source>
        <dbReference type="EMBL" id="KKR06443.1"/>
    </source>
</evidence>